<name>A0A261FKL3_9BIFI</name>
<feature type="compositionally biased region" description="Basic and acidic residues" evidence="1">
    <location>
        <begin position="478"/>
        <end position="489"/>
    </location>
</feature>
<evidence type="ECO:0000256" key="2">
    <source>
        <dbReference type="SAM" id="Phobius"/>
    </source>
</evidence>
<feature type="region of interest" description="Disordered" evidence="1">
    <location>
        <begin position="478"/>
        <end position="500"/>
    </location>
</feature>
<gene>
    <name evidence="3" type="ORF">BMYO_1280</name>
</gene>
<dbReference type="PANTHER" id="PTHR40903">
    <property type="entry name" value="GLYCINE-RICH CELL WALL STRUCTURAL PROTEIN 1-LIKE"/>
    <property type="match status" value="1"/>
</dbReference>
<organism evidence="3 4">
    <name type="scientific">Bifidobacterium myosotis</name>
    <dbReference type="NCBI Taxonomy" id="1630166"/>
    <lineage>
        <taxon>Bacteria</taxon>
        <taxon>Bacillati</taxon>
        <taxon>Actinomycetota</taxon>
        <taxon>Actinomycetes</taxon>
        <taxon>Bifidobacteriales</taxon>
        <taxon>Bifidobacteriaceae</taxon>
        <taxon>Bifidobacterium</taxon>
    </lineage>
</organism>
<comment type="caution">
    <text evidence="3">The sequence shown here is derived from an EMBL/GenBank/DDBJ whole genome shotgun (WGS) entry which is preliminary data.</text>
</comment>
<keyword evidence="2" id="KW-0812">Transmembrane</keyword>
<keyword evidence="4" id="KW-1185">Reference proteome</keyword>
<reference evidence="3 4" key="1">
    <citation type="journal article" date="2017" name="BMC Genomics">
        <title>Comparative genomic and phylogenomic analyses of the Bifidobacteriaceae family.</title>
        <authorList>
            <person name="Lugli G.A."/>
            <person name="Milani C."/>
            <person name="Turroni F."/>
            <person name="Duranti S."/>
            <person name="Mancabelli L."/>
            <person name="Mangifesta M."/>
            <person name="Ferrario C."/>
            <person name="Modesto M."/>
            <person name="Mattarelli P."/>
            <person name="Jiri K."/>
            <person name="van Sinderen D."/>
            <person name="Ventura M."/>
        </authorList>
    </citation>
    <scope>NUCLEOTIDE SEQUENCE [LARGE SCALE GENOMIC DNA]</scope>
    <source>
        <strain evidence="3 4">DSM 100196</strain>
    </source>
</reference>
<dbReference type="Proteomes" id="UP000216871">
    <property type="component" value="Unassembled WGS sequence"/>
</dbReference>
<dbReference type="PANTHER" id="PTHR40903:SF1">
    <property type="entry name" value="HYPHALLY REGULATED CELL WALL PROTEIN 3"/>
    <property type="match status" value="1"/>
</dbReference>
<dbReference type="EMBL" id="MWWW01000013">
    <property type="protein sequence ID" value="OZG59712.1"/>
    <property type="molecule type" value="Genomic_DNA"/>
</dbReference>
<feature type="region of interest" description="Disordered" evidence="1">
    <location>
        <begin position="640"/>
        <end position="700"/>
    </location>
</feature>
<dbReference type="InterPro" id="IPR011990">
    <property type="entry name" value="TPR-like_helical_dom_sf"/>
</dbReference>
<feature type="compositionally biased region" description="Basic and acidic residues" evidence="1">
    <location>
        <begin position="640"/>
        <end position="668"/>
    </location>
</feature>
<sequence length="1204" mass="129603">MPKRTSNHRKRSRTSLLGELKDSMNALAVDLGLVKPAPATADPFGDTLREASERRGGVIDELTRHAVALGPMVKRRAFPALENVPDGLLLGWAQLPATQGRGFSLGIFTDRDHFAQVAFADAHGRVFVGTDPKMDVQEMQPRFVFGKEKDVTLPDGDRLGLGKGSGAMGGVAGGGSGLGDGFGGGLGDELSRGFERIRRSGLLRGALGAGFVAGSGAGSNTVSDGAARDGKGVKAVVGSVVGRDDSGRLTWLASWLKSGNRYTLEQMRANLPANMRYDLEYRDAIAIAFFAAYMLPQINGLLIGFGSGNIFRRLNREAPIGAIRRCVRDTLAARAHGMRASGLEDHFADLMREAGALDKTPGLEAVHGAEPLHLYTSTYSNGYFFSWDKSMAFGQALKSLKIEGNLNRFAAVSAWLERNASLGRNPTEDTVTRAEAAQIDMKLIENPALMALDPYDGSDERRAVLSLASIAERTAERIRGDFPDPRDMASDGGHGSGAGLGAGADSDEWVYRQALSSLLRRLRLPYRFDVEFRSRLDSGEVAIGFTTAGTSMMPDSRYDVSRRTWRTLSGPERASMSAAYNLRVGLMMAAMSFGASKSVRQVSLHIDSIGLEEAIAEQDSAIEAMMSEALSAFEHLRSGDMGRAGSKADPKDGDFHGDPTRPITHEETFGQPSAGEDRMDDGGANAGTRDADDTGDGKASIDSQFEDLMRGVDIDEMAFSMGAAGSDDSAGGNGDDADDADAASGRSANGVGGGDDDPMSVLRRNPTVRNMVTVTFTRDAFMKRLETDGLDNPEETYRLFGAVMDVDGEGGLKPVNADFDLTDSRFSPTGSQDEPELADRRFTPATARVLGARDSAGLAIQRVDLLQHGVNEFHGLAQDSSIDSVEKAQRAMRIIESISDPELTALASQVTSALIDGDDTPDFTFTMADDLDKERLRARDMLFSGQAPQAIEVAEAAVTRLDQVFAAGPGVPRYFNSYAERVVYNRLFATPDERTVLIPDNLFYAHMELADVLSQIKNADAAIPHLNRMVAYAPAYPLSHLKLAIQLARKEDWDSARAACLNALRVALDRDDAAFAYYRFAYAEWMLDHFDTAAAAYLMSDHIAPGAIGSLEGELQELVSRADSQCIPIPESVEEAAHVLAMHDLPVWPHIEVAGIMRDAARVCVDEGMFVPARTLSVAVARMNDGEGDGIDVVQAQFLRSLSA</sequence>
<dbReference type="SUPFAM" id="SSF48452">
    <property type="entry name" value="TPR-like"/>
    <property type="match status" value="1"/>
</dbReference>
<proteinExistence type="predicted"/>
<dbReference type="RefSeq" id="WP_169834076.1">
    <property type="nucleotide sequence ID" value="NZ_MWWW01000013.1"/>
</dbReference>
<evidence type="ECO:0008006" key="5">
    <source>
        <dbReference type="Google" id="ProtNLM"/>
    </source>
</evidence>
<keyword evidence="2" id="KW-1133">Transmembrane helix</keyword>
<protein>
    <recommendedName>
        <fullName evidence="5">Tetratricopeptide repeat protein</fullName>
    </recommendedName>
</protein>
<accession>A0A261FKL3</accession>
<evidence type="ECO:0000313" key="4">
    <source>
        <dbReference type="Proteomes" id="UP000216871"/>
    </source>
</evidence>
<evidence type="ECO:0000313" key="3">
    <source>
        <dbReference type="EMBL" id="OZG59712.1"/>
    </source>
</evidence>
<dbReference type="AlphaFoldDB" id="A0A261FKL3"/>
<evidence type="ECO:0000256" key="1">
    <source>
        <dbReference type="SAM" id="MobiDB-lite"/>
    </source>
</evidence>
<keyword evidence="2" id="KW-0472">Membrane</keyword>
<dbReference type="Gene3D" id="1.25.40.10">
    <property type="entry name" value="Tetratricopeptide repeat domain"/>
    <property type="match status" value="1"/>
</dbReference>
<feature type="region of interest" description="Disordered" evidence="1">
    <location>
        <begin position="722"/>
        <end position="762"/>
    </location>
</feature>
<feature type="transmembrane region" description="Helical" evidence="2">
    <location>
        <begin position="284"/>
        <end position="306"/>
    </location>
</feature>